<gene>
    <name evidence="1" type="ordered locus">Cyast_2772</name>
</gene>
<dbReference type="BioCyc" id="CSTA292563:G1353-2777-MONOMER"/>
<dbReference type="HOGENOM" id="CLU_2715643_0_0_3"/>
<evidence type="ECO:0000313" key="1">
    <source>
        <dbReference type="EMBL" id="AFZ48714.1"/>
    </source>
</evidence>
<accession>K9YPC7</accession>
<dbReference type="KEGG" id="csn:Cyast_2772"/>
<protein>
    <submittedName>
        <fullName evidence="1">Uncharacterized protein</fullName>
    </submittedName>
</protein>
<sequence length="72" mass="8406">MILINLDRMRILTSDLMLYSRNSFISSDYISVLDMSSFNLQKLIFVLTSDTVRCLFTFLYPKSDFFYGASLI</sequence>
<dbReference type="Proteomes" id="UP000010483">
    <property type="component" value="Chromosome"/>
</dbReference>
<dbReference type="AlphaFoldDB" id="K9YPC7"/>
<proteinExistence type="predicted"/>
<dbReference type="STRING" id="292563.Cyast_2772"/>
<organism evidence="1 2">
    <name type="scientific">Cyanobacterium stanieri (strain ATCC 29140 / PCC 7202)</name>
    <dbReference type="NCBI Taxonomy" id="292563"/>
    <lineage>
        <taxon>Bacteria</taxon>
        <taxon>Bacillati</taxon>
        <taxon>Cyanobacteriota</taxon>
        <taxon>Cyanophyceae</taxon>
        <taxon>Oscillatoriophycideae</taxon>
        <taxon>Chroococcales</taxon>
        <taxon>Geminocystaceae</taxon>
        <taxon>Cyanobacterium</taxon>
    </lineage>
</organism>
<dbReference type="EMBL" id="CP003940">
    <property type="protein sequence ID" value="AFZ48714.1"/>
    <property type="molecule type" value="Genomic_DNA"/>
</dbReference>
<name>K9YPC7_CYASC</name>
<keyword evidence="2" id="KW-1185">Reference proteome</keyword>
<evidence type="ECO:0000313" key="2">
    <source>
        <dbReference type="Proteomes" id="UP000010483"/>
    </source>
</evidence>
<reference evidence="2" key="1">
    <citation type="journal article" date="2013" name="Proc. Natl. Acad. Sci. U.S.A.">
        <title>Improving the coverage of the cyanobacterial phylum using diversity-driven genome sequencing.</title>
        <authorList>
            <person name="Shih P.M."/>
            <person name="Wu D."/>
            <person name="Latifi A."/>
            <person name="Axen S.D."/>
            <person name="Fewer D.P."/>
            <person name="Talla E."/>
            <person name="Calteau A."/>
            <person name="Cai F."/>
            <person name="Tandeau de Marsac N."/>
            <person name="Rippka R."/>
            <person name="Herdman M."/>
            <person name="Sivonen K."/>
            <person name="Coursin T."/>
            <person name="Laurent T."/>
            <person name="Goodwin L."/>
            <person name="Nolan M."/>
            <person name="Davenport K.W."/>
            <person name="Han C.S."/>
            <person name="Rubin E.M."/>
            <person name="Eisen J.A."/>
            <person name="Woyke T."/>
            <person name="Gugger M."/>
            <person name="Kerfeld C.A."/>
        </authorList>
    </citation>
    <scope>NUCLEOTIDE SEQUENCE [LARGE SCALE GENOMIC DNA]</scope>
    <source>
        <strain evidence="2">ATCC 29140 / PCC 7202</strain>
    </source>
</reference>